<dbReference type="OrthoDB" id="8004517at2"/>
<dbReference type="InterPro" id="IPR050204">
    <property type="entry name" value="AraC_XylS_family_regulators"/>
</dbReference>
<evidence type="ECO:0000313" key="5">
    <source>
        <dbReference type="EMBL" id="KPL50989.1"/>
    </source>
</evidence>
<sequence length="317" mass="35000">MIADRWTAASIRPGQRYDAWRAALNASHLEWTLERSDDRPFRAAVTRRRFGAVDVVECACDPCTGRRGRPEIARTEGAYFGVLFELGGREVIRQDGREAVLEPGDFVMWDSEREMEFRVLSPLRKLTLLIPKPQLSGWLADPERHAGAVVRGGSGAGALASDVLRRLAREIDTIETGQAGAVMEPVLGLVSAALTAQVAPRPSTGSEEFRRICAYIEAALADPDLSPAGIARAHGMSIRTLYTTFADNGASVSRWIRLRRLHRCRQELARSGRQRTITEIAFDWGFNDMAHFSRAFKATYGVSPRAFARGRGDAGTD</sequence>
<dbReference type="PANTHER" id="PTHR46796:SF6">
    <property type="entry name" value="ARAC SUBFAMILY"/>
    <property type="match status" value="1"/>
</dbReference>
<dbReference type="InterPro" id="IPR018060">
    <property type="entry name" value="HTH_AraC"/>
</dbReference>
<dbReference type="Pfam" id="PF12833">
    <property type="entry name" value="HTH_18"/>
    <property type="match status" value="1"/>
</dbReference>
<dbReference type="SUPFAM" id="SSF46689">
    <property type="entry name" value="Homeodomain-like"/>
    <property type="match status" value="1"/>
</dbReference>
<name>A0A0P6VLJ1_9HYPH</name>
<dbReference type="Gene3D" id="1.10.10.60">
    <property type="entry name" value="Homeodomain-like"/>
    <property type="match status" value="1"/>
</dbReference>
<keyword evidence="1" id="KW-0805">Transcription regulation</keyword>
<dbReference type="EMBL" id="LJYW01000001">
    <property type="protein sequence ID" value="KPL50989.1"/>
    <property type="molecule type" value="Genomic_DNA"/>
</dbReference>
<dbReference type="Proteomes" id="UP000048984">
    <property type="component" value="Unassembled WGS sequence"/>
</dbReference>
<keyword evidence="3" id="KW-0804">Transcription</keyword>
<reference evidence="5 6" key="1">
    <citation type="submission" date="2015-09" db="EMBL/GenBank/DDBJ databases">
        <authorList>
            <person name="Jackson K.R."/>
            <person name="Lunt B.L."/>
            <person name="Fisher J.N.B."/>
            <person name="Gardner A.V."/>
            <person name="Bailey M.E."/>
            <person name="Deus L.M."/>
            <person name="Earl A.S."/>
            <person name="Gibby P.D."/>
            <person name="Hartmann K.A."/>
            <person name="Liu J.E."/>
            <person name="Manci A.M."/>
            <person name="Nielsen D.A."/>
            <person name="Solomon M.B."/>
            <person name="Breakwell D.P."/>
            <person name="Burnett S.H."/>
            <person name="Grose J.H."/>
        </authorList>
    </citation>
    <scope>NUCLEOTIDE SEQUENCE [LARGE SCALE GENOMIC DNA]</scope>
    <source>
        <strain evidence="5 6">16</strain>
    </source>
</reference>
<evidence type="ECO:0000256" key="3">
    <source>
        <dbReference type="ARBA" id="ARBA00023163"/>
    </source>
</evidence>
<reference evidence="5 6" key="2">
    <citation type="submission" date="2015-10" db="EMBL/GenBank/DDBJ databases">
        <title>Draft Genome Sequence of Prosthecomicrobium hirschii ATCC 27832.</title>
        <authorList>
            <person name="Daniel J."/>
            <person name="Givan S.A."/>
            <person name="Brun Y.V."/>
            <person name="Brown P.J."/>
        </authorList>
    </citation>
    <scope>NUCLEOTIDE SEQUENCE [LARGE SCALE GENOMIC DNA]</scope>
    <source>
        <strain evidence="5 6">16</strain>
    </source>
</reference>
<evidence type="ECO:0000256" key="2">
    <source>
        <dbReference type="ARBA" id="ARBA00023125"/>
    </source>
</evidence>
<gene>
    <name evidence="5" type="ORF">ABB55_01070</name>
</gene>
<dbReference type="InterPro" id="IPR020449">
    <property type="entry name" value="Tscrpt_reg_AraC-type_HTH"/>
</dbReference>
<dbReference type="GO" id="GO:0003700">
    <property type="term" value="F:DNA-binding transcription factor activity"/>
    <property type="evidence" value="ECO:0007669"/>
    <property type="project" value="InterPro"/>
</dbReference>
<organism evidence="5 6">
    <name type="scientific">Prosthecodimorpha hirschii</name>
    <dbReference type="NCBI Taxonomy" id="665126"/>
    <lineage>
        <taxon>Bacteria</taxon>
        <taxon>Pseudomonadati</taxon>
        <taxon>Pseudomonadota</taxon>
        <taxon>Alphaproteobacteria</taxon>
        <taxon>Hyphomicrobiales</taxon>
        <taxon>Ancalomicrobiaceae</taxon>
        <taxon>Prosthecodimorpha</taxon>
    </lineage>
</organism>
<evidence type="ECO:0000313" key="6">
    <source>
        <dbReference type="Proteomes" id="UP000048984"/>
    </source>
</evidence>
<dbReference type="PRINTS" id="PR00032">
    <property type="entry name" value="HTHARAC"/>
</dbReference>
<dbReference type="InterPro" id="IPR035418">
    <property type="entry name" value="AraC-bd_2"/>
</dbReference>
<dbReference type="STRING" id="665126.ABB55_01070"/>
<feature type="domain" description="HTH araC/xylS-type" evidence="4">
    <location>
        <begin position="210"/>
        <end position="310"/>
    </location>
</feature>
<keyword evidence="6" id="KW-1185">Reference proteome</keyword>
<accession>A0A0P6VLJ1</accession>
<dbReference type="PROSITE" id="PS01124">
    <property type="entry name" value="HTH_ARAC_FAMILY_2"/>
    <property type="match status" value="1"/>
</dbReference>
<dbReference type="PANTHER" id="PTHR46796">
    <property type="entry name" value="HTH-TYPE TRANSCRIPTIONAL ACTIVATOR RHAS-RELATED"/>
    <property type="match status" value="1"/>
</dbReference>
<dbReference type="Pfam" id="PF14525">
    <property type="entry name" value="AraC_binding_2"/>
    <property type="match status" value="1"/>
</dbReference>
<evidence type="ECO:0000259" key="4">
    <source>
        <dbReference type="PROSITE" id="PS01124"/>
    </source>
</evidence>
<dbReference type="SMART" id="SM00342">
    <property type="entry name" value="HTH_ARAC"/>
    <property type="match status" value="1"/>
</dbReference>
<dbReference type="RefSeq" id="WP_054357152.1">
    <property type="nucleotide sequence ID" value="NZ_LJYW01000001.1"/>
</dbReference>
<protein>
    <recommendedName>
        <fullName evidence="4">HTH araC/xylS-type domain-containing protein</fullName>
    </recommendedName>
</protein>
<proteinExistence type="predicted"/>
<comment type="caution">
    <text evidence="5">The sequence shown here is derived from an EMBL/GenBank/DDBJ whole genome shotgun (WGS) entry which is preliminary data.</text>
</comment>
<dbReference type="GO" id="GO:0043565">
    <property type="term" value="F:sequence-specific DNA binding"/>
    <property type="evidence" value="ECO:0007669"/>
    <property type="project" value="InterPro"/>
</dbReference>
<dbReference type="AlphaFoldDB" id="A0A0P6VLJ1"/>
<keyword evidence="2" id="KW-0238">DNA-binding</keyword>
<dbReference type="InterPro" id="IPR009057">
    <property type="entry name" value="Homeodomain-like_sf"/>
</dbReference>
<evidence type="ECO:0000256" key="1">
    <source>
        <dbReference type="ARBA" id="ARBA00023015"/>
    </source>
</evidence>